<proteinExistence type="predicted"/>
<dbReference type="PANTHER" id="PTHR42699">
    <property type="match status" value="1"/>
</dbReference>
<reference evidence="3" key="1">
    <citation type="submission" date="2023-03" db="EMBL/GenBank/DDBJ databases">
        <title>Massive genome expansion in bonnet fungi (Mycena s.s.) driven by repeated elements and novel gene families across ecological guilds.</title>
        <authorList>
            <consortium name="Lawrence Berkeley National Laboratory"/>
            <person name="Harder C.B."/>
            <person name="Miyauchi S."/>
            <person name="Viragh M."/>
            <person name="Kuo A."/>
            <person name="Thoen E."/>
            <person name="Andreopoulos B."/>
            <person name="Lu D."/>
            <person name="Skrede I."/>
            <person name="Drula E."/>
            <person name="Henrissat B."/>
            <person name="Morin E."/>
            <person name="Kohler A."/>
            <person name="Barry K."/>
            <person name="LaButti K."/>
            <person name="Morin E."/>
            <person name="Salamov A."/>
            <person name="Lipzen A."/>
            <person name="Mereny Z."/>
            <person name="Hegedus B."/>
            <person name="Baldrian P."/>
            <person name="Stursova M."/>
            <person name="Weitz H."/>
            <person name="Taylor A."/>
            <person name="Grigoriev I.V."/>
            <person name="Nagy L.G."/>
            <person name="Martin F."/>
            <person name="Kauserud H."/>
        </authorList>
    </citation>
    <scope>NUCLEOTIDE SEQUENCE</scope>
    <source>
        <strain evidence="3">CBHHK173m</strain>
    </source>
</reference>
<dbReference type="InterPro" id="IPR015424">
    <property type="entry name" value="PyrdxlP-dep_Trfase"/>
</dbReference>
<comment type="cofactor">
    <cofactor evidence="1">
        <name>pyridoxal 5'-phosphate</name>
        <dbReference type="ChEBI" id="CHEBI:597326"/>
    </cofactor>
</comment>
<gene>
    <name evidence="3" type="ORF">B0H15DRAFT_82562</name>
</gene>
<dbReference type="PANTHER" id="PTHR42699:SF1">
    <property type="entry name" value="CYSTATHIONINE GAMMA-SYNTHASE-RELATED"/>
    <property type="match status" value="1"/>
</dbReference>
<dbReference type="GO" id="GO:0019346">
    <property type="term" value="P:transsulfuration"/>
    <property type="evidence" value="ECO:0007669"/>
    <property type="project" value="InterPro"/>
</dbReference>
<keyword evidence="4" id="KW-1185">Reference proteome</keyword>
<evidence type="ECO:0000313" key="3">
    <source>
        <dbReference type="EMBL" id="KAJ7095968.1"/>
    </source>
</evidence>
<dbReference type="InterPro" id="IPR015421">
    <property type="entry name" value="PyrdxlP-dep_Trfase_major"/>
</dbReference>
<dbReference type="GO" id="GO:0030170">
    <property type="term" value="F:pyridoxal phosphate binding"/>
    <property type="evidence" value="ECO:0007669"/>
    <property type="project" value="InterPro"/>
</dbReference>
<evidence type="ECO:0000256" key="1">
    <source>
        <dbReference type="ARBA" id="ARBA00001933"/>
    </source>
</evidence>
<dbReference type="InterPro" id="IPR051750">
    <property type="entry name" value="Trans-sulfuration_enzymes"/>
</dbReference>
<comment type="caution">
    <text evidence="3">The sequence shown here is derived from an EMBL/GenBank/DDBJ whole genome shotgun (WGS) entry which is preliminary data.</text>
</comment>
<name>A0AAD6UBQ0_9AGAR</name>
<keyword evidence="2" id="KW-0663">Pyridoxal phosphate</keyword>
<keyword evidence="3" id="KW-0808">Transferase</keyword>
<sequence length="633" mass="69841">MTIGTVTAVPLGFAVPPFTPHAISVSLPTWRDNIDYEEGEKRVVDAQVSGYPRFFIHLSIRKLARLCEQKFGARDESCMLFPSQTIADQCRSFMLHRSSLSGAPIPIRLIHFSICPEDKLKHGPCVKEDNAPLSSAPASLHIVLFPQEAFTLAKEFWQHTGMGISSRLAEHCLALLPEDSIFIPNGPQYTPRRALNKHYSAKKTPSPTDSSAPRIEDLSLDHSVYLEERYGRNVPITSAAWAKRALRRRISGVLVRDHPGDCADGPCAGGKDYAIGPSSRGVKGVSEDDVFLYSTGMGAIWSTHTLSLAIRPPKKSVCLGFTYTDTLKVLEKWGPGCHFVGDGTVDRLEKILEEEFQRDPTTPPIAAVFTEFPSNPLLRSADLPSLRALADKYDFLVVIDETVGNFMNVEVFPYADVVVSSLTKVFSGYSNVMGGSICLNPRGRYYAQLKAHMDANYEDTYFDEDAIYMERNSRDFRRRIKVIDANAETLCDFLHSKSVAGGMHAPVVKDVFYPKYIATEHYDRCRIKGNPSLGIEEGGFGGLFSVTFTSLPAARAFFDALSCHKGPSLGTNFTLACPYAVLVHYTEMDWAASFGVEETIVRVSVGMEDTTALLASFQNAIEAAEIAARDNSV</sequence>
<dbReference type="Proteomes" id="UP001222325">
    <property type="component" value="Unassembled WGS sequence"/>
</dbReference>
<dbReference type="Pfam" id="PF01053">
    <property type="entry name" value="Cys_Met_Meta_PP"/>
    <property type="match status" value="1"/>
</dbReference>
<dbReference type="GO" id="GO:0003962">
    <property type="term" value="F:cystathionine gamma-synthase activity"/>
    <property type="evidence" value="ECO:0007669"/>
    <property type="project" value="TreeGrafter"/>
</dbReference>
<dbReference type="Gene3D" id="3.90.1150.10">
    <property type="entry name" value="Aspartate Aminotransferase, domain 1"/>
    <property type="match status" value="1"/>
</dbReference>
<dbReference type="Gene3D" id="3.40.640.10">
    <property type="entry name" value="Type I PLP-dependent aspartate aminotransferase-like (Major domain)"/>
    <property type="match status" value="1"/>
</dbReference>
<dbReference type="EMBL" id="JARJCN010000012">
    <property type="protein sequence ID" value="KAJ7095968.1"/>
    <property type="molecule type" value="Genomic_DNA"/>
</dbReference>
<accession>A0AAD6UBQ0</accession>
<evidence type="ECO:0000256" key="2">
    <source>
        <dbReference type="ARBA" id="ARBA00022898"/>
    </source>
</evidence>
<dbReference type="FunFam" id="3.90.1150.10:FF:000063">
    <property type="entry name" value="Probable cystathionine gamma-synthase"/>
    <property type="match status" value="1"/>
</dbReference>
<protein>
    <submittedName>
        <fullName evidence="3">Pyridoxal phosphate-dependent transferase</fullName>
    </submittedName>
</protein>
<dbReference type="AlphaFoldDB" id="A0AAD6UBQ0"/>
<organism evidence="3 4">
    <name type="scientific">Mycena belliarum</name>
    <dbReference type="NCBI Taxonomy" id="1033014"/>
    <lineage>
        <taxon>Eukaryota</taxon>
        <taxon>Fungi</taxon>
        <taxon>Dikarya</taxon>
        <taxon>Basidiomycota</taxon>
        <taxon>Agaricomycotina</taxon>
        <taxon>Agaricomycetes</taxon>
        <taxon>Agaricomycetidae</taxon>
        <taxon>Agaricales</taxon>
        <taxon>Marasmiineae</taxon>
        <taxon>Mycenaceae</taxon>
        <taxon>Mycena</taxon>
    </lineage>
</organism>
<evidence type="ECO:0000313" key="4">
    <source>
        <dbReference type="Proteomes" id="UP001222325"/>
    </source>
</evidence>
<dbReference type="InterPro" id="IPR000277">
    <property type="entry name" value="Cys/Met-Metab_PyrdxlP-dep_enz"/>
</dbReference>
<dbReference type="SUPFAM" id="SSF53383">
    <property type="entry name" value="PLP-dependent transferases"/>
    <property type="match status" value="1"/>
</dbReference>
<dbReference type="InterPro" id="IPR015422">
    <property type="entry name" value="PyrdxlP-dep_Trfase_small"/>
</dbReference>